<dbReference type="PANTHER" id="PTHR45011">
    <property type="entry name" value="DAP3-BINDING CELL DEATH ENHANCER 1"/>
    <property type="match status" value="1"/>
</dbReference>
<evidence type="ECO:0000256" key="1">
    <source>
        <dbReference type="SAM" id="SignalP"/>
    </source>
</evidence>
<dbReference type="Pfam" id="PF08238">
    <property type="entry name" value="Sel1"/>
    <property type="match status" value="2"/>
</dbReference>
<dbReference type="EMBL" id="KT201085">
    <property type="protein sequence ID" value="ALS56026.1"/>
    <property type="molecule type" value="Genomic_DNA"/>
</dbReference>
<feature type="chain" id="PRO_5006834050" evidence="1">
    <location>
        <begin position="20"/>
        <end position="158"/>
    </location>
</feature>
<dbReference type="InterPro" id="IPR011990">
    <property type="entry name" value="TPR-like_helical_dom_sf"/>
</dbReference>
<proteinExistence type="predicted"/>
<reference evidence="2" key="1">
    <citation type="journal article" date="2016" name="ISME J.">
        <title>Functional metagenomic screen reveals new and diverse microbial rhodopsins.</title>
        <authorList>
            <person name="Pushkarev A."/>
            <person name="Beja O."/>
        </authorList>
    </citation>
    <scope>NUCLEOTIDE SEQUENCE</scope>
</reference>
<dbReference type="SUPFAM" id="SSF81901">
    <property type="entry name" value="HCP-like"/>
    <property type="match status" value="1"/>
</dbReference>
<protein>
    <submittedName>
        <fullName evidence="2">Putative Sel1 domain protein repeat-containing protein</fullName>
    </submittedName>
</protein>
<dbReference type="InterPro" id="IPR052748">
    <property type="entry name" value="ISR_Activator"/>
</dbReference>
<dbReference type="SMART" id="SM00671">
    <property type="entry name" value="SEL1"/>
    <property type="match status" value="2"/>
</dbReference>
<keyword evidence="1" id="KW-0732">Signal</keyword>
<organism evidence="2">
    <name type="scientific">uncultured bacterium EIL107F05</name>
    <dbReference type="NCBI Taxonomy" id="1768198"/>
    <lineage>
        <taxon>Bacteria</taxon>
        <taxon>environmental samples</taxon>
    </lineage>
</organism>
<feature type="signal peptide" evidence="1">
    <location>
        <begin position="1"/>
        <end position="19"/>
    </location>
</feature>
<evidence type="ECO:0000313" key="2">
    <source>
        <dbReference type="EMBL" id="ALS56026.1"/>
    </source>
</evidence>
<sequence length="158" mass="17465">MRFILPFLLSIVLSPLSWGADFQKGLTAAKNGDFATALREWTPLAEQGNASAQFNLGIMYGNKRGVPQDHKTAVKWYTLAAEQGNATAQYNLGVMYDRGWGVLQDDLYAHMWWNVAASIGDEDASENRDSIAKEMTPADISKAQQLARECVAKNYKGC</sequence>
<name>A0A0U2X2X4_9BACT</name>
<dbReference type="Gene3D" id="1.25.40.10">
    <property type="entry name" value="Tetratricopeptide repeat domain"/>
    <property type="match status" value="1"/>
</dbReference>
<dbReference type="PANTHER" id="PTHR45011:SF1">
    <property type="entry name" value="DAP3-BINDING CELL DEATH ENHANCER 1"/>
    <property type="match status" value="1"/>
</dbReference>
<accession>A0A0U2X2X4</accession>
<dbReference type="InterPro" id="IPR006597">
    <property type="entry name" value="Sel1-like"/>
</dbReference>
<dbReference type="AlphaFoldDB" id="A0A0U2X2X4"/>